<sequence length="991" mass="113129">MTRNKNADHSHELRHYQCHEYPHELFQQLDFGVAVYQPIEDGSDFIFVDINPAVEKTDKVKREELLGRRLTEVFPGVEEFGLLDVMRRVMKSGASESFGPTEYHDERIRGWRLNHVYRLPCGYVTAVYEDVTNEVKAESALKASEERYRLLTESSLDGVWDWDLEHNRLYLSPRWKMQLGYQDHELENHLDTWKDHLHPGDQSRVLEHLEQYLASPEPIWREEFRLRHKNGDYIWLMARGSAVMNAENTVVRILGVHIDINRRKQAEAASALIQQRLEASLELTKRAPSVSEKEIIQTALEHVSQLTQSSMGYLHFVNDDQETIELVTWSRQTLLHCNAAFDSHYPLSKAGIWADCVRQRKPQIHNDYQSMDNRKGYPEGHIHLVRHLSVPVIDDDKVRLVIGVGNKKEPYTDLDVQQITMLVSDLWRLIEKKRNDEKLKQAAAVLESTQEAVTITDTGPHIIAVNRAFSEITGYQESEVLGRNPSVLKSGRHDENFYRNMWDQLTTSGNWQGEVWNRRKSGEVYPEWLNISAIQDDDGVTTHYVAVFSDISALKKSEQQLEHLAHYDPLTGLPNRILLFSRIDHALQRARRNGNEVALLFLDLDNFKVVNDSLGHPAGDKLLRLLAERFTKRLRGGDTIARIGGDEFVVLIEDVVTESVIADIAQSVLDEIKEPVHIEGHDFSVGGSVGISIYPQNGETATDLIKNADAAMYLAKESGRNSFKFYTPKLTQKAKLRLRMESELHNALQSNEIIPYYQPIVRVSDGKIAGAEALARWNSKGGEPIMPGIFIPIAEESGQIDQIASVILRQVCEDLVSWELPDTYPFKVAVNLSPHQFRNVGLVREIADNLSNFKISGERLELELTETLLMHDTEQSIKKIGQLSEMGVTMAIDDFGTGYSSLAYLTRFPIDKLKIDRSFINKMQNEEESEEIVSTIHAMARNLNMHVTAEGVETALQLAKLRHLGCDYYQGYFFSRPVPAAEFYKLLQNST</sequence>
<evidence type="ECO:0000256" key="1">
    <source>
        <dbReference type="ARBA" id="ARBA00001946"/>
    </source>
</evidence>
<dbReference type="InterPro" id="IPR001633">
    <property type="entry name" value="EAL_dom"/>
</dbReference>
<dbReference type="SMART" id="SM00086">
    <property type="entry name" value="PAC"/>
    <property type="match status" value="2"/>
</dbReference>
<dbReference type="Gene3D" id="3.30.70.270">
    <property type="match status" value="1"/>
</dbReference>
<dbReference type="InterPro" id="IPR000014">
    <property type="entry name" value="PAS"/>
</dbReference>
<dbReference type="Pfam" id="PF13185">
    <property type="entry name" value="GAF_2"/>
    <property type="match status" value="1"/>
</dbReference>
<feature type="domain" description="PAC" evidence="3">
    <location>
        <begin position="511"/>
        <end position="563"/>
    </location>
</feature>
<evidence type="ECO:0000259" key="2">
    <source>
        <dbReference type="PROSITE" id="PS50112"/>
    </source>
</evidence>
<dbReference type="InterPro" id="IPR035965">
    <property type="entry name" value="PAS-like_dom_sf"/>
</dbReference>
<dbReference type="CDD" id="cd00130">
    <property type="entry name" value="PAS"/>
    <property type="match status" value="2"/>
</dbReference>
<evidence type="ECO:0000259" key="5">
    <source>
        <dbReference type="PROSITE" id="PS50887"/>
    </source>
</evidence>
<dbReference type="PANTHER" id="PTHR44757:SF2">
    <property type="entry name" value="BIOFILM ARCHITECTURE MAINTENANCE PROTEIN MBAA"/>
    <property type="match status" value="1"/>
</dbReference>
<dbReference type="CDD" id="cd01948">
    <property type="entry name" value="EAL"/>
    <property type="match status" value="1"/>
</dbReference>
<dbReference type="Gene3D" id="3.30.450.20">
    <property type="entry name" value="PAS domain"/>
    <property type="match status" value="3"/>
</dbReference>
<evidence type="ECO:0000313" key="6">
    <source>
        <dbReference type="EMBL" id="ODJ87837.1"/>
    </source>
</evidence>
<dbReference type="RefSeq" id="WP_154723071.1">
    <property type="nucleotide sequence ID" value="NZ_MARB01000009.1"/>
</dbReference>
<dbReference type="Pfam" id="PF00990">
    <property type="entry name" value="GGDEF"/>
    <property type="match status" value="1"/>
</dbReference>
<dbReference type="InterPro" id="IPR000160">
    <property type="entry name" value="GGDEF_dom"/>
</dbReference>
<feature type="domain" description="EAL" evidence="4">
    <location>
        <begin position="737"/>
        <end position="991"/>
    </location>
</feature>
<reference evidence="6 7" key="1">
    <citation type="submission" date="2016-06" db="EMBL/GenBank/DDBJ databases">
        <title>Genome sequence of endosymbiont of Candidatus Endolucinida thiodiazotropha.</title>
        <authorList>
            <person name="Poehlein A."/>
            <person name="Koenig S."/>
            <person name="Heiden S.E."/>
            <person name="Thuermer A."/>
            <person name="Voget S."/>
            <person name="Daniel R."/>
            <person name="Markert S."/>
            <person name="Gros O."/>
            <person name="Schweder T."/>
        </authorList>
    </citation>
    <scope>NUCLEOTIDE SEQUENCE [LARGE SCALE GENOMIC DNA]</scope>
    <source>
        <strain evidence="6 7">COS</strain>
    </source>
</reference>
<dbReference type="GO" id="GO:0071111">
    <property type="term" value="F:cyclic-guanylate-specific phosphodiesterase activity"/>
    <property type="evidence" value="ECO:0007669"/>
    <property type="project" value="UniProtKB-EC"/>
</dbReference>
<dbReference type="Pfam" id="PF13426">
    <property type="entry name" value="PAS_9"/>
    <property type="match status" value="2"/>
</dbReference>
<accession>A0A7Z1AFG1</accession>
<feature type="domain" description="PAS" evidence="2">
    <location>
        <begin position="438"/>
        <end position="484"/>
    </location>
</feature>
<protein>
    <submittedName>
        <fullName evidence="6">Cyclic di-GMP phosphodiesterase Gmr</fullName>
        <ecNumber evidence="6">3.1.4.52</ecNumber>
    </submittedName>
</protein>
<keyword evidence="6" id="KW-0378">Hydrolase</keyword>
<dbReference type="SUPFAM" id="SSF141868">
    <property type="entry name" value="EAL domain-like"/>
    <property type="match status" value="1"/>
</dbReference>
<feature type="domain" description="GGDEF" evidence="5">
    <location>
        <begin position="595"/>
        <end position="728"/>
    </location>
</feature>
<dbReference type="InterPro" id="IPR052155">
    <property type="entry name" value="Biofilm_reg_signaling"/>
</dbReference>
<evidence type="ECO:0000259" key="3">
    <source>
        <dbReference type="PROSITE" id="PS50113"/>
    </source>
</evidence>
<dbReference type="EMBL" id="MARB01000009">
    <property type="protein sequence ID" value="ODJ87837.1"/>
    <property type="molecule type" value="Genomic_DNA"/>
</dbReference>
<dbReference type="NCBIfam" id="TIGR00254">
    <property type="entry name" value="GGDEF"/>
    <property type="match status" value="1"/>
</dbReference>
<dbReference type="SMART" id="SM00052">
    <property type="entry name" value="EAL"/>
    <property type="match status" value="1"/>
</dbReference>
<dbReference type="AlphaFoldDB" id="A0A7Z1AFG1"/>
<dbReference type="Gene3D" id="3.30.450.40">
    <property type="match status" value="1"/>
</dbReference>
<dbReference type="InterPro" id="IPR003018">
    <property type="entry name" value="GAF"/>
</dbReference>
<proteinExistence type="predicted"/>
<dbReference type="InterPro" id="IPR035919">
    <property type="entry name" value="EAL_sf"/>
</dbReference>
<comment type="caution">
    <text evidence="6">The sequence shown here is derived from an EMBL/GenBank/DDBJ whole genome shotgun (WGS) entry which is preliminary data.</text>
</comment>
<dbReference type="InterPro" id="IPR013655">
    <property type="entry name" value="PAS_fold_3"/>
</dbReference>
<dbReference type="Proteomes" id="UP000094769">
    <property type="component" value="Unassembled WGS sequence"/>
</dbReference>
<dbReference type="CDD" id="cd01949">
    <property type="entry name" value="GGDEF"/>
    <property type="match status" value="1"/>
</dbReference>
<dbReference type="Gene3D" id="3.20.20.450">
    <property type="entry name" value="EAL domain"/>
    <property type="match status" value="1"/>
</dbReference>
<dbReference type="SMART" id="SM00267">
    <property type="entry name" value="GGDEF"/>
    <property type="match status" value="1"/>
</dbReference>
<dbReference type="SMART" id="SM00091">
    <property type="entry name" value="PAS"/>
    <property type="match status" value="3"/>
</dbReference>
<feature type="domain" description="PAC" evidence="3">
    <location>
        <begin position="220"/>
        <end position="272"/>
    </location>
</feature>
<dbReference type="SUPFAM" id="SSF55073">
    <property type="entry name" value="Nucleotide cyclase"/>
    <property type="match status" value="1"/>
</dbReference>
<evidence type="ECO:0000313" key="7">
    <source>
        <dbReference type="Proteomes" id="UP000094769"/>
    </source>
</evidence>
<dbReference type="InterPro" id="IPR029787">
    <property type="entry name" value="Nucleotide_cyclase"/>
</dbReference>
<dbReference type="PROSITE" id="PS50112">
    <property type="entry name" value="PAS"/>
    <property type="match status" value="2"/>
</dbReference>
<dbReference type="OrthoDB" id="9804951at2"/>
<evidence type="ECO:0000259" key="4">
    <source>
        <dbReference type="PROSITE" id="PS50883"/>
    </source>
</evidence>
<dbReference type="SUPFAM" id="SSF55785">
    <property type="entry name" value="PYP-like sensor domain (PAS domain)"/>
    <property type="match status" value="3"/>
</dbReference>
<dbReference type="Pfam" id="PF00563">
    <property type="entry name" value="EAL"/>
    <property type="match status" value="1"/>
</dbReference>
<dbReference type="InterPro" id="IPR043128">
    <property type="entry name" value="Rev_trsase/Diguanyl_cyclase"/>
</dbReference>
<keyword evidence="7" id="KW-1185">Reference proteome</keyword>
<dbReference type="InterPro" id="IPR000700">
    <property type="entry name" value="PAS-assoc_C"/>
</dbReference>
<name>A0A7Z1AFG1_9GAMM</name>
<dbReference type="PROSITE" id="PS50887">
    <property type="entry name" value="GGDEF"/>
    <property type="match status" value="1"/>
</dbReference>
<dbReference type="SUPFAM" id="SSF55781">
    <property type="entry name" value="GAF domain-like"/>
    <property type="match status" value="1"/>
</dbReference>
<dbReference type="PANTHER" id="PTHR44757">
    <property type="entry name" value="DIGUANYLATE CYCLASE DGCP"/>
    <property type="match status" value="1"/>
</dbReference>
<comment type="cofactor">
    <cofactor evidence="1">
        <name>Mg(2+)</name>
        <dbReference type="ChEBI" id="CHEBI:18420"/>
    </cofactor>
</comment>
<dbReference type="FunFam" id="3.30.70.270:FF:000001">
    <property type="entry name" value="Diguanylate cyclase domain protein"/>
    <property type="match status" value="1"/>
</dbReference>
<dbReference type="PROSITE" id="PS50883">
    <property type="entry name" value="EAL"/>
    <property type="match status" value="1"/>
</dbReference>
<dbReference type="Pfam" id="PF08447">
    <property type="entry name" value="PAS_3"/>
    <property type="match status" value="1"/>
</dbReference>
<dbReference type="PROSITE" id="PS50113">
    <property type="entry name" value="PAC"/>
    <property type="match status" value="2"/>
</dbReference>
<dbReference type="NCBIfam" id="TIGR00229">
    <property type="entry name" value="sensory_box"/>
    <property type="match status" value="2"/>
</dbReference>
<dbReference type="InterPro" id="IPR029016">
    <property type="entry name" value="GAF-like_dom_sf"/>
</dbReference>
<dbReference type="SMART" id="SM00065">
    <property type="entry name" value="GAF"/>
    <property type="match status" value="1"/>
</dbReference>
<dbReference type="EC" id="3.1.4.52" evidence="6"/>
<dbReference type="InterPro" id="IPR001610">
    <property type="entry name" value="PAC"/>
</dbReference>
<feature type="domain" description="PAS" evidence="2">
    <location>
        <begin position="144"/>
        <end position="216"/>
    </location>
</feature>
<organism evidence="6 7">
    <name type="scientific">Candidatus Thiodiazotropha endolucinida</name>
    <dbReference type="NCBI Taxonomy" id="1655433"/>
    <lineage>
        <taxon>Bacteria</taxon>
        <taxon>Pseudomonadati</taxon>
        <taxon>Pseudomonadota</taxon>
        <taxon>Gammaproteobacteria</taxon>
        <taxon>Chromatiales</taxon>
        <taxon>Sedimenticolaceae</taxon>
        <taxon>Candidatus Thiodiazotropha</taxon>
    </lineage>
</organism>
<gene>
    <name evidence="6" type="primary">gmr_7</name>
    <name evidence="6" type="ORF">CODIS_19450</name>
</gene>